<evidence type="ECO:0000313" key="2">
    <source>
        <dbReference type="EMBL" id="SFP46824.1"/>
    </source>
</evidence>
<name>A0A1I5QKK4_9SPHN</name>
<dbReference type="EMBL" id="FOXP01000002">
    <property type="protein sequence ID" value="SFP46824.1"/>
    <property type="molecule type" value="Genomic_DNA"/>
</dbReference>
<organism evidence="2 3">
    <name type="scientific">Sphingomonas rubra</name>
    <dbReference type="NCBI Taxonomy" id="634430"/>
    <lineage>
        <taxon>Bacteria</taxon>
        <taxon>Pseudomonadati</taxon>
        <taxon>Pseudomonadota</taxon>
        <taxon>Alphaproteobacteria</taxon>
        <taxon>Sphingomonadales</taxon>
        <taxon>Sphingomonadaceae</taxon>
        <taxon>Sphingomonas</taxon>
    </lineage>
</organism>
<dbReference type="AlphaFoldDB" id="A0A1I5QKK4"/>
<keyword evidence="1" id="KW-0732">Signal</keyword>
<proteinExistence type="predicted"/>
<gene>
    <name evidence="2" type="ORF">SAMN04488241_102122</name>
</gene>
<evidence type="ECO:0008006" key="4">
    <source>
        <dbReference type="Google" id="ProtNLM"/>
    </source>
</evidence>
<accession>A0A1I5QKK4</accession>
<dbReference type="InterPro" id="IPR019637">
    <property type="entry name" value="DUF2501"/>
</dbReference>
<dbReference type="STRING" id="634430.SAMN04488241_102122"/>
<dbReference type="Proteomes" id="UP000199586">
    <property type="component" value="Unassembled WGS sequence"/>
</dbReference>
<keyword evidence="3" id="KW-1185">Reference proteome</keyword>
<feature type="signal peptide" evidence="1">
    <location>
        <begin position="1"/>
        <end position="20"/>
    </location>
</feature>
<reference evidence="2 3" key="1">
    <citation type="submission" date="2016-10" db="EMBL/GenBank/DDBJ databases">
        <authorList>
            <person name="de Groot N.N."/>
        </authorList>
    </citation>
    <scope>NUCLEOTIDE SEQUENCE [LARGE SCALE GENOMIC DNA]</scope>
    <source>
        <strain evidence="2 3">CGMCC 1.9113</strain>
    </source>
</reference>
<evidence type="ECO:0000256" key="1">
    <source>
        <dbReference type="SAM" id="SignalP"/>
    </source>
</evidence>
<dbReference type="Pfam" id="PF10696">
    <property type="entry name" value="DUF2501"/>
    <property type="match status" value="1"/>
</dbReference>
<feature type="chain" id="PRO_5011670893" description="DUF2501 domain-containing protein" evidence="1">
    <location>
        <begin position="21"/>
        <end position="148"/>
    </location>
</feature>
<evidence type="ECO:0000313" key="3">
    <source>
        <dbReference type="Proteomes" id="UP000199586"/>
    </source>
</evidence>
<sequence>MFRSVIAAIAVAGLAAGASAQTSAPSSGLGGLGGLLGGGLPNIASVGAGNAAGLLGYCLKNNLLGAAGVAPATPARGTATSQPQSSAAQSILERLTGRQGVATSPGFAAGQAGQVQTGGGQALSLDGLRGQIKTRVCSAVLSRARSFL</sequence>
<dbReference type="RefSeq" id="WP_177200069.1">
    <property type="nucleotide sequence ID" value="NZ_FOXP01000002.1"/>
</dbReference>
<protein>
    <recommendedName>
        <fullName evidence="4">DUF2501 domain-containing protein</fullName>
    </recommendedName>
</protein>